<feature type="region of interest" description="Disordered" evidence="1">
    <location>
        <begin position="58"/>
        <end position="78"/>
    </location>
</feature>
<name>A0AAN9DYC1_CROPI</name>
<sequence>MGQRWATPRQACPQPNGFGRNLRSKTRWFTGFCNSHQVSHFATFFIDAGAEISVAESLSDTRVASPPARAPSPSRRGRTKRFRFPWRIRRRVFVIQPGGDRPHKVRRLPTRGGPRSRTPLAIPHTSNKFAGRTACEASTMILPQLFVFHKSKNFTSDYEIRMPPTVPVNHYSDPEGQHNRIRILWCYPMLMYPEHRLALSTLISSKINQVESIDDYARRANVATTNGIARPALRQSVLKRQPIYHRDLTRHKHQPTFTACTASKGTTDTCGHVSRYNAQLTQNTRQIRIPPSTSTRGRGRNGSSRHTDTAKWVGNTRTTSEHRGTPAQGVHEKGCMLEVPNHEQGAKQHNHPDRHSHALTRDSDHIQDDAPTSHLNIIPHFLAWRLGQLPEDCMKGLFIIIERDKPKRKLPKDALRRVATPCHATLFAYIALEANAKPVPSRPKSTSKLSRLAPLSETTAQPGAKSRNATMPRACIAQDATSKEPVPSRPDRTWGRSDSCPFVLRLSP</sequence>
<feature type="compositionally biased region" description="Basic and acidic residues" evidence="1">
    <location>
        <begin position="319"/>
        <end position="331"/>
    </location>
</feature>
<feature type="region of interest" description="Disordered" evidence="1">
    <location>
        <begin position="437"/>
        <end position="508"/>
    </location>
</feature>
<evidence type="ECO:0000313" key="3">
    <source>
        <dbReference type="Proteomes" id="UP001372338"/>
    </source>
</evidence>
<organism evidence="2 3">
    <name type="scientific">Crotalaria pallida</name>
    <name type="common">Smooth rattlebox</name>
    <name type="synonym">Crotalaria striata</name>
    <dbReference type="NCBI Taxonomy" id="3830"/>
    <lineage>
        <taxon>Eukaryota</taxon>
        <taxon>Viridiplantae</taxon>
        <taxon>Streptophyta</taxon>
        <taxon>Embryophyta</taxon>
        <taxon>Tracheophyta</taxon>
        <taxon>Spermatophyta</taxon>
        <taxon>Magnoliopsida</taxon>
        <taxon>eudicotyledons</taxon>
        <taxon>Gunneridae</taxon>
        <taxon>Pentapetalae</taxon>
        <taxon>rosids</taxon>
        <taxon>fabids</taxon>
        <taxon>Fabales</taxon>
        <taxon>Fabaceae</taxon>
        <taxon>Papilionoideae</taxon>
        <taxon>50 kb inversion clade</taxon>
        <taxon>genistoids sensu lato</taxon>
        <taxon>core genistoids</taxon>
        <taxon>Crotalarieae</taxon>
        <taxon>Crotalaria</taxon>
    </lineage>
</organism>
<dbReference type="PANTHER" id="PTHR47188">
    <property type="entry name" value="PROTEIN TAR1"/>
    <property type="match status" value="1"/>
</dbReference>
<dbReference type="PANTHER" id="PTHR47188:SF1">
    <property type="entry name" value="PROTEIN TAR1"/>
    <property type="match status" value="1"/>
</dbReference>
<protein>
    <submittedName>
        <fullName evidence="2">Uncharacterized protein</fullName>
    </submittedName>
</protein>
<feature type="region of interest" description="Disordered" evidence="1">
    <location>
        <begin position="99"/>
        <end position="124"/>
    </location>
</feature>
<accession>A0AAN9DYC1</accession>
<feature type="region of interest" description="Disordered" evidence="1">
    <location>
        <begin position="281"/>
        <end position="331"/>
    </location>
</feature>
<dbReference type="GO" id="GO:0043457">
    <property type="term" value="P:regulation of cellular respiration"/>
    <property type="evidence" value="ECO:0007669"/>
    <property type="project" value="InterPro"/>
</dbReference>
<comment type="caution">
    <text evidence="2">The sequence shown here is derived from an EMBL/GenBank/DDBJ whole genome shotgun (WGS) entry which is preliminary data.</text>
</comment>
<dbReference type="EMBL" id="JAYWIO010000023">
    <property type="protein sequence ID" value="KAK7238076.1"/>
    <property type="molecule type" value="Genomic_DNA"/>
</dbReference>
<reference evidence="2 3" key="1">
    <citation type="submission" date="2024-01" db="EMBL/GenBank/DDBJ databases">
        <title>The genomes of 5 underutilized Papilionoideae crops provide insights into root nodulation and disease resistanc.</title>
        <authorList>
            <person name="Yuan L."/>
        </authorList>
    </citation>
    <scope>NUCLEOTIDE SEQUENCE [LARGE SCALE GENOMIC DNA]</scope>
    <source>
        <strain evidence="2">ZHUSHIDOU_FW_LH</strain>
        <tissue evidence="2">Leaf</tissue>
    </source>
</reference>
<gene>
    <name evidence="2" type="ORF">RIF29_44265</name>
</gene>
<dbReference type="AlphaFoldDB" id="A0AAN9DYC1"/>
<proteinExistence type="predicted"/>
<dbReference type="InterPro" id="IPR044792">
    <property type="entry name" value="TAR1"/>
</dbReference>
<evidence type="ECO:0000313" key="2">
    <source>
        <dbReference type="EMBL" id="KAK7238076.1"/>
    </source>
</evidence>
<evidence type="ECO:0000256" key="1">
    <source>
        <dbReference type="SAM" id="MobiDB-lite"/>
    </source>
</evidence>
<dbReference type="Proteomes" id="UP001372338">
    <property type="component" value="Unassembled WGS sequence"/>
</dbReference>
<feature type="compositionally biased region" description="Low complexity" evidence="1">
    <location>
        <begin position="292"/>
        <end position="304"/>
    </location>
</feature>
<feature type="compositionally biased region" description="Low complexity" evidence="1">
    <location>
        <begin position="64"/>
        <end position="74"/>
    </location>
</feature>
<keyword evidence="3" id="KW-1185">Reference proteome</keyword>